<gene>
    <name evidence="1" type="ORF">HCR76_02220</name>
</gene>
<dbReference type="PIRSF" id="PIRSF015853">
    <property type="entry name" value="Pep_DppA"/>
    <property type="match status" value="1"/>
</dbReference>
<dbReference type="Gene3D" id="3.30.1360.130">
    <property type="entry name" value="Dipeptide transport protein"/>
    <property type="match status" value="1"/>
</dbReference>
<protein>
    <submittedName>
        <fullName evidence="1">M55 family metallopeptidase</fullName>
    </submittedName>
</protein>
<evidence type="ECO:0000313" key="2">
    <source>
        <dbReference type="Proteomes" id="UP000662814"/>
    </source>
</evidence>
<dbReference type="InterPro" id="IPR027476">
    <property type="entry name" value="DppA_N"/>
</dbReference>
<name>A0ABX6YKR8_9MICO</name>
<dbReference type="CDD" id="cd08663">
    <property type="entry name" value="DAP_dppA_1"/>
    <property type="match status" value="1"/>
</dbReference>
<evidence type="ECO:0000313" key="1">
    <source>
        <dbReference type="EMBL" id="QPZ38940.1"/>
    </source>
</evidence>
<reference evidence="1 2" key="1">
    <citation type="submission" date="2020-12" db="EMBL/GenBank/DDBJ databases">
        <title>Microbacterium sp. HY060.</title>
        <authorList>
            <person name="Zhou J."/>
        </authorList>
    </citation>
    <scope>NUCLEOTIDE SEQUENCE [LARGE SCALE GENOMIC DNA]</scope>
    <source>
        <strain evidence="1 2">HY60</strain>
    </source>
</reference>
<dbReference type="SUPFAM" id="SSF63992">
    <property type="entry name" value="Dipeptide transport protein"/>
    <property type="match status" value="1"/>
</dbReference>
<keyword evidence="2" id="KW-1185">Reference proteome</keyword>
<sequence>MKVWISFDMEGVAGIVDWEQCRAGSGEPYALGQKLLQNEVNAAIDGALEAGATEVVLNDSHGKMSNLDPREIAGGAAYISGRNKPLHMMQGLDASTDAIFFVAYHGAISGPSSVLSHSYNPDVFSAARINGVLVGESGINALVAQHYGVPIALVTGDAITHDDTRPFAPDAVGVVTKESITRFSARNLHPDESCRLIRAGAAEAIRRVSEGTVSSPQIESPVMLDLEFRTADLAEVAAWAKHTTRTGERAVRVQNESLLEMFETFMAINALSLQFGGR</sequence>
<dbReference type="RefSeq" id="WP_166985099.1">
    <property type="nucleotide sequence ID" value="NZ_CP061169.1"/>
</dbReference>
<dbReference type="Proteomes" id="UP000662814">
    <property type="component" value="Chromosome"/>
</dbReference>
<dbReference type="Pfam" id="PF04951">
    <property type="entry name" value="Peptidase_M55"/>
    <property type="match status" value="1"/>
</dbReference>
<dbReference type="EMBL" id="CP061169">
    <property type="protein sequence ID" value="QPZ38940.1"/>
    <property type="molecule type" value="Genomic_DNA"/>
</dbReference>
<proteinExistence type="predicted"/>
<dbReference type="InterPro" id="IPR007035">
    <property type="entry name" value="Peptidase_M55"/>
</dbReference>
<accession>A0ABX6YKR8</accession>
<organism evidence="1 2">
    <name type="scientific">Paramicrobacterium chengjingii</name>
    <dbReference type="NCBI Taxonomy" id="2769067"/>
    <lineage>
        <taxon>Bacteria</taxon>
        <taxon>Bacillati</taxon>
        <taxon>Actinomycetota</taxon>
        <taxon>Actinomycetes</taxon>
        <taxon>Micrococcales</taxon>
        <taxon>Microbacteriaceae</taxon>
        <taxon>Paramicrobacterium</taxon>
    </lineage>
</organism>
<dbReference type="Gene3D" id="3.40.50.10780">
    <property type="entry name" value="Dipeptide transport protein"/>
    <property type="match status" value="1"/>
</dbReference>
<dbReference type="InterPro" id="IPR036177">
    <property type="entry name" value="Peptidase_M55_sf"/>
</dbReference>